<protein>
    <submittedName>
        <fullName evidence="2">Uncharacterized protein</fullName>
    </submittedName>
</protein>
<comment type="caution">
    <text evidence="2">The sequence shown here is derived from an EMBL/GenBank/DDBJ whole genome shotgun (WGS) entry which is preliminary data.</text>
</comment>
<gene>
    <name evidence="2" type="ORF">LTR24_006318</name>
</gene>
<feature type="region of interest" description="Disordered" evidence="1">
    <location>
        <begin position="259"/>
        <end position="438"/>
    </location>
</feature>
<feature type="compositionally biased region" description="Low complexity" evidence="1">
    <location>
        <begin position="47"/>
        <end position="56"/>
    </location>
</feature>
<feature type="compositionally biased region" description="Low complexity" evidence="1">
    <location>
        <begin position="398"/>
        <end position="408"/>
    </location>
</feature>
<feature type="compositionally biased region" description="Polar residues" evidence="1">
    <location>
        <begin position="21"/>
        <end position="46"/>
    </location>
</feature>
<sequence length="529" mass="56116">MTAEVVPKKRGRPKKVVESPLNPTSGAETHLPVTTSKQSTKWRSLSTTEAKAATPKKTTRRKQVDTIEDASPAELEAQKASKPSRSVAKSKASKSTILDEATAFSNLKQSPQVDAVPQGEKRYFQQPAVADGQTQLGPAEQVLEALQLGSAPSRTTPAPSDAKGSTKANLEKPDTTGTDGESIIKPRKPASESSEAILEALQSDPQPADATPVQQPHQHATAKQPVIADKTSSPTQSQSSRGSFLSTFLDDKFQEAAPIASENNRISDRSAFNTPQPSVEDIVSGAGVSDLSSYQTSPSSRQKRPPKTLKPHTLSAFEHGPHESLHPRRKTSVKQVEPETFAAGSFKTFKAATSAPAAADPRPSSDSGAVSDGPFFTQATSSVLPAQASVADQPAPSPSRQPQARQQSPPHPNRAPPAPVPPRPASPPSFPPRKPTQMTYAELRRNRDFRALRRRWTGVIVGVPVLIVTSYVLWNRLDVPDALEGVRGERAGVGRVRGVPVAVQVGAGGGGTGSVVVVEEGAAAERRGR</sequence>
<dbReference type="Proteomes" id="UP001345013">
    <property type="component" value="Unassembled WGS sequence"/>
</dbReference>
<feature type="compositionally biased region" description="Pro residues" evidence="1">
    <location>
        <begin position="409"/>
        <end position="434"/>
    </location>
</feature>
<organism evidence="2 3">
    <name type="scientific">Lithohypha guttulata</name>
    <dbReference type="NCBI Taxonomy" id="1690604"/>
    <lineage>
        <taxon>Eukaryota</taxon>
        <taxon>Fungi</taxon>
        <taxon>Dikarya</taxon>
        <taxon>Ascomycota</taxon>
        <taxon>Pezizomycotina</taxon>
        <taxon>Eurotiomycetes</taxon>
        <taxon>Chaetothyriomycetidae</taxon>
        <taxon>Chaetothyriales</taxon>
        <taxon>Trichomeriaceae</taxon>
        <taxon>Lithohypha</taxon>
    </lineage>
</organism>
<proteinExistence type="predicted"/>
<feature type="compositionally biased region" description="Low complexity" evidence="1">
    <location>
        <begin position="351"/>
        <end position="369"/>
    </location>
</feature>
<reference evidence="2 3" key="1">
    <citation type="submission" date="2023-08" db="EMBL/GenBank/DDBJ databases">
        <title>Black Yeasts Isolated from many extreme environments.</title>
        <authorList>
            <person name="Coleine C."/>
            <person name="Stajich J.E."/>
            <person name="Selbmann L."/>
        </authorList>
    </citation>
    <scope>NUCLEOTIDE SEQUENCE [LARGE SCALE GENOMIC DNA]</scope>
    <source>
        <strain evidence="2 3">CCFEE 5885</strain>
    </source>
</reference>
<dbReference type="EMBL" id="JAVRRG010000080">
    <property type="protein sequence ID" value="KAK5089324.1"/>
    <property type="molecule type" value="Genomic_DNA"/>
</dbReference>
<keyword evidence="3" id="KW-1185">Reference proteome</keyword>
<evidence type="ECO:0000313" key="2">
    <source>
        <dbReference type="EMBL" id="KAK5089324.1"/>
    </source>
</evidence>
<feature type="compositionally biased region" description="Polar residues" evidence="1">
    <location>
        <begin position="290"/>
        <end position="300"/>
    </location>
</feature>
<feature type="compositionally biased region" description="Low complexity" evidence="1">
    <location>
        <begin position="80"/>
        <end position="95"/>
    </location>
</feature>
<name>A0ABR0K770_9EURO</name>
<accession>A0ABR0K770</accession>
<feature type="compositionally biased region" description="Low complexity" evidence="1">
    <location>
        <begin position="231"/>
        <end position="240"/>
    </location>
</feature>
<feature type="region of interest" description="Disordered" evidence="1">
    <location>
        <begin position="1"/>
        <end position="246"/>
    </location>
</feature>
<feature type="compositionally biased region" description="Polar residues" evidence="1">
    <location>
        <begin position="103"/>
        <end position="112"/>
    </location>
</feature>
<evidence type="ECO:0000256" key="1">
    <source>
        <dbReference type="SAM" id="MobiDB-lite"/>
    </source>
</evidence>
<evidence type="ECO:0000313" key="3">
    <source>
        <dbReference type="Proteomes" id="UP001345013"/>
    </source>
</evidence>
<feature type="compositionally biased region" description="Basic residues" evidence="1">
    <location>
        <begin position="301"/>
        <end position="310"/>
    </location>
</feature>